<dbReference type="RefSeq" id="WP_163921843.1">
    <property type="nucleotide sequence ID" value="NZ_AP022593.1"/>
</dbReference>
<reference evidence="3 4" key="1">
    <citation type="journal article" date="2019" name="Emerg. Microbes Infect.">
        <title>Comprehensive subspecies identification of 175 nontuberculous mycobacteria species based on 7547 genomic profiles.</title>
        <authorList>
            <person name="Matsumoto Y."/>
            <person name="Kinjo T."/>
            <person name="Motooka D."/>
            <person name="Nabeya D."/>
            <person name="Jung N."/>
            <person name="Uechi K."/>
            <person name="Horii T."/>
            <person name="Iida T."/>
            <person name="Fujita J."/>
            <person name="Nakamura S."/>
        </authorList>
    </citation>
    <scope>NUCLEOTIDE SEQUENCE [LARGE SCALE GENOMIC DNA]</scope>
    <source>
        <strain evidence="3 4">JCM 18538</strain>
    </source>
</reference>
<evidence type="ECO:0000259" key="2">
    <source>
        <dbReference type="PROSITE" id="PS51819"/>
    </source>
</evidence>
<dbReference type="GO" id="GO:0046491">
    <property type="term" value="P:L-methylmalonyl-CoA metabolic process"/>
    <property type="evidence" value="ECO:0007669"/>
    <property type="project" value="TreeGrafter"/>
</dbReference>
<dbReference type="Gene3D" id="3.10.180.10">
    <property type="entry name" value="2,3-Dihydroxybiphenyl 1,2-Dioxygenase, domain 1"/>
    <property type="match status" value="1"/>
</dbReference>
<dbReference type="Pfam" id="PF13669">
    <property type="entry name" value="Glyoxalase_4"/>
    <property type="match status" value="1"/>
</dbReference>
<gene>
    <name evidence="3" type="ORF">MARA_48140</name>
</gene>
<dbReference type="GO" id="GO:0046872">
    <property type="term" value="F:metal ion binding"/>
    <property type="evidence" value="ECO:0007669"/>
    <property type="project" value="UniProtKB-KW"/>
</dbReference>
<dbReference type="GO" id="GO:0004493">
    <property type="term" value="F:methylmalonyl-CoA epimerase activity"/>
    <property type="evidence" value="ECO:0007669"/>
    <property type="project" value="TreeGrafter"/>
</dbReference>
<dbReference type="PROSITE" id="PS51819">
    <property type="entry name" value="VOC"/>
    <property type="match status" value="1"/>
</dbReference>
<geneLocation type="plasmid" evidence="4">
    <name>pjcm18538 dna</name>
</geneLocation>
<evidence type="ECO:0000313" key="3">
    <source>
        <dbReference type="EMBL" id="BBY51346.1"/>
    </source>
</evidence>
<dbReference type="Proteomes" id="UP000467428">
    <property type="component" value="Chromosome"/>
</dbReference>
<name>A0A7I7S514_9MYCO</name>
<dbReference type="InterPro" id="IPR037523">
    <property type="entry name" value="VOC_core"/>
</dbReference>
<keyword evidence="4" id="KW-1185">Reference proteome</keyword>
<dbReference type="KEGG" id="marz:MARA_48140"/>
<dbReference type="PANTHER" id="PTHR43048">
    <property type="entry name" value="METHYLMALONYL-COA EPIMERASE"/>
    <property type="match status" value="1"/>
</dbReference>
<evidence type="ECO:0000256" key="1">
    <source>
        <dbReference type="ARBA" id="ARBA00022723"/>
    </source>
</evidence>
<feature type="domain" description="VOC" evidence="2">
    <location>
        <begin position="2"/>
        <end position="130"/>
    </location>
</feature>
<evidence type="ECO:0000313" key="4">
    <source>
        <dbReference type="Proteomes" id="UP000467428"/>
    </source>
</evidence>
<dbReference type="AlphaFoldDB" id="A0A7I7S514"/>
<accession>A0A7I7S514</accession>
<keyword evidence="1" id="KW-0479">Metal-binding</keyword>
<dbReference type="PANTHER" id="PTHR43048:SF3">
    <property type="entry name" value="METHYLMALONYL-COA EPIMERASE, MITOCHONDRIAL"/>
    <property type="match status" value="1"/>
</dbReference>
<dbReference type="InterPro" id="IPR029068">
    <property type="entry name" value="Glyas_Bleomycin-R_OHBP_Dase"/>
</dbReference>
<dbReference type="InterPro" id="IPR051785">
    <property type="entry name" value="MMCE/EMCE_epimerase"/>
</dbReference>
<protein>
    <submittedName>
        <fullName evidence="3">Methylmalonyl-CoA epimerase</fullName>
    </submittedName>
</protein>
<organism evidence="3 4">
    <name type="scientific">Mycolicibacterium arabiense</name>
    <dbReference type="NCBI Taxonomy" id="1286181"/>
    <lineage>
        <taxon>Bacteria</taxon>
        <taxon>Bacillati</taxon>
        <taxon>Actinomycetota</taxon>
        <taxon>Actinomycetes</taxon>
        <taxon>Mycobacteriales</taxon>
        <taxon>Mycobacteriaceae</taxon>
        <taxon>Mycolicibacterium</taxon>
    </lineage>
</organism>
<sequence>MVIDHICFAVRDLTDGIAHWENAFGYRRRTEVVTNSRQRVKVVFLDKLGSLPVKLIEPLDDNLALRKSVERGGGFHHLCFKCDDVDAGITGLRDRGLRVLVPPQPGEAFNDHEIAFLRAKYGLHIELIDTDERAGLL</sequence>
<dbReference type="EMBL" id="AP022593">
    <property type="protein sequence ID" value="BBY51346.1"/>
    <property type="molecule type" value="Genomic_DNA"/>
</dbReference>
<dbReference type="SUPFAM" id="SSF54593">
    <property type="entry name" value="Glyoxalase/Bleomycin resistance protein/Dihydroxybiphenyl dioxygenase"/>
    <property type="match status" value="1"/>
</dbReference>
<proteinExistence type="predicted"/>